<organism evidence="1 2">
    <name type="scientific">Allacma fusca</name>
    <dbReference type="NCBI Taxonomy" id="39272"/>
    <lineage>
        <taxon>Eukaryota</taxon>
        <taxon>Metazoa</taxon>
        <taxon>Ecdysozoa</taxon>
        <taxon>Arthropoda</taxon>
        <taxon>Hexapoda</taxon>
        <taxon>Collembola</taxon>
        <taxon>Symphypleona</taxon>
        <taxon>Sminthuridae</taxon>
        <taxon>Allacma</taxon>
    </lineage>
</organism>
<reference evidence="1" key="1">
    <citation type="submission" date="2021-06" db="EMBL/GenBank/DDBJ databases">
        <authorList>
            <person name="Hodson N. C."/>
            <person name="Mongue J. A."/>
            <person name="Jaron S. K."/>
        </authorList>
    </citation>
    <scope>NUCLEOTIDE SEQUENCE</scope>
</reference>
<keyword evidence="2" id="KW-1185">Reference proteome</keyword>
<evidence type="ECO:0008006" key="3">
    <source>
        <dbReference type="Google" id="ProtNLM"/>
    </source>
</evidence>
<evidence type="ECO:0000313" key="1">
    <source>
        <dbReference type="EMBL" id="CAG7725749.1"/>
    </source>
</evidence>
<proteinExistence type="predicted"/>
<dbReference type="PROSITE" id="PS51257">
    <property type="entry name" value="PROKAR_LIPOPROTEIN"/>
    <property type="match status" value="1"/>
</dbReference>
<gene>
    <name evidence="1" type="ORF">AFUS01_LOCUS14694</name>
</gene>
<name>A0A8J2NZ04_9HEXA</name>
<dbReference type="EMBL" id="CAJVCH010126491">
    <property type="protein sequence ID" value="CAG7725749.1"/>
    <property type="molecule type" value="Genomic_DNA"/>
</dbReference>
<comment type="caution">
    <text evidence="1">The sequence shown here is derived from an EMBL/GenBank/DDBJ whole genome shotgun (WGS) entry which is preliminary data.</text>
</comment>
<dbReference type="AlphaFoldDB" id="A0A8J2NZ04"/>
<dbReference type="Proteomes" id="UP000708208">
    <property type="component" value="Unassembled WGS sequence"/>
</dbReference>
<sequence>MKLPRDLVEFYGLIAILVTVTSCAKRELIESKQTIFVDSQNDLRVSACNSGTWFQYANFTRNLSNAPQLVKDNFKDSFGIWFLQGNPFTSVTFDNQFPCMEYASSALLYSKIEITYYFKSSSSNFSVFDYSREKLLAFVNNTSTQHKDSKTLDWDTLTIEQESAKTIHGFVLTANITADDYLLIEKISGYPLSANRMEV</sequence>
<evidence type="ECO:0000313" key="2">
    <source>
        <dbReference type="Proteomes" id="UP000708208"/>
    </source>
</evidence>
<protein>
    <recommendedName>
        <fullName evidence="3">Lipoprotein</fullName>
    </recommendedName>
</protein>
<accession>A0A8J2NZ04</accession>